<accession>A0AAV5F920</accession>
<keyword evidence="3" id="KW-1185">Reference proteome</keyword>
<comment type="caution">
    <text evidence="2">The sequence shown here is derived from an EMBL/GenBank/DDBJ whole genome shotgun (WGS) entry which is preliminary data.</text>
</comment>
<proteinExistence type="predicted"/>
<organism evidence="2 3">
    <name type="scientific">Eleusine coracana subsp. coracana</name>
    <dbReference type="NCBI Taxonomy" id="191504"/>
    <lineage>
        <taxon>Eukaryota</taxon>
        <taxon>Viridiplantae</taxon>
        <taxon>Streptophyta</taxon>
        <taxon>Embryophyta</taxon>
        <taxon>Tracheophyta</taxon>
        <taxon>Spermatophyta</taxon>
        <taxon>Magnoliopsida</taxon>
        <taxon>Liliopsida</taxon>
        <taxon>Poales</taxon>
        <taxon>Poaceae</taxon>
        <taxon>PACMAD clade</taxon>
        <taxon>Chloridoideae</taxon>
        <taxon>Cynodonteae</taxon>
        <taxon>Eleusininae</taxon>
        <taxon>Eleusine</taxon>
    </lineage>
</organism>
<dbReference type="EMBL" id="BQKI01000082">
    <property type="protein sequence ID" value="GJN30865.1"/>
    <property type="molecule type" value="Genomic_DNA"/>
</dbReference>
<feature type="region of interest" description="Disordered" evidence="1">
    <location>
        <begin position="1"/>
        <end position="63"/>
    </location>
</feature>
<sequence length="85" mass="9212">MTPRRRSGRVTWALGGEDDEEIEHGTPAAGVRSRAEHAVSAASAMRRKHTCASADTGEDRDEAEAVRALAQRPHGNHRADQDDVP</sequence>
<dbReference type="AlphaFoldDB" id="A0AAV5F920"/>
<reference evidence="2" key="1">
    <citation type="journal article" date="2018" name="DNA Res.">
        <title>Multiple hybrid de novo genome assembly of finger millet, an orphan allotetraploid crop.</title>
        <authorList>
            <person name="Hatakeyama M."/>
            <person name="Aluri S."/>
            <person name="Balachadran M.T."/>
            <person name="Sivarajan S.R."/>
            <person name="Patrignani A."/>
            <person name="Gruter S."/>
            <person name="Poveda L."/>
            <person name="Shimizu-Inatsugi R."/>
            <person name="Baeten J."/>
            <person name="Francoijs K.J."/>
            <person name="Nataraja K.N."/>
            <person name="Reddy Y.A.N."/>
            <person name="Phadnis S."/>
            <person name="Ravikumar R.L."/>
            <person name="Schlapbach R."/>
            <person name="Sreeman S.M."/>
            <person name="Shimizu K.K."/>
        </authorList>
    </citation>
    <scope>NUCLEOTIDE SEQUENCE</scope>
</reference>
<name>A0AAV5F920_ELECO</name>
<reference evidence="2" key="2">
    <citation type="submission" date="2021-12" db="EMBL/GenBank/DDBJ databases">
        <title>Resequencing data analysis of finger millet.</title>
        <authorList>
            <person name="Hatakeyama M."/>
            <person name="Aluri S."/>
            <person name="Balachadran M.T."/>
            <person name="Sivarajan S.R."/>
            <person name="Poveda L."/>
            <person name="Shimizu-Inatsugi R."/>
            <person name="Schlapbach R."/>
            <person name="Sreeman S.M."/>
            <person name="Shimizu K.K."/>
        </authorList>
    </citation>
    <scope>NUCLEOTIDE SEQUENCE</scope>
</reference>
<evidence type="ECO:0000256" key="1">
    <source>
        <dbReference type="SAM" id="MobiDB-lite"/>
    </source>
</evidence>
<gene>
    <name evidence="2" type="primary">gb19205</name>
    <name evidence="2" type="ORF">PR202_gb19205</name>
</gene>
<protein>
    <submittedName>
        <fullName evidence="2">Uncharacterized protein</fullName>
    </submittedName>
</protein>
<evidence type="ECO:0000313" key="3">
    <source>
        <dbReference type="Proteomes" id="UP001054889"/>
    </source>
</evidence>
<evidence type="ECO:0000313" key="2">
    <source>
        <dbReference type="EMBL" id="GJN30865.1"/>
    </source>
</evidence>
<dbReference type="Proteomes" id="UP001054889">
    <property type="component" value="Unassembled WGS sequence"/>
</dbReference>